<evidence type="ECO:0000313" key="2">
    <source>
        <dbReference type="Proteomes" id="UP000053676"/>
    </source>
</evidence>
<dbReference type="AlphaFoldDB" id="W2TLH1"/>
<reference evidence="2" key="1">
    <citation type="journal article" date="2014" name="Nat. Genet.">
        <title>Genome of the human hookworm Necator americanus.</title>
        <authorList>
            <person name="Tang Y.T."/>
            <person name="Gao X."/>
            <person name="Rosa B.A."/>
            <person name="Abubucker S."/>
            <person name="Hallsworth-Pepin K."/>
            <person name="Martin J."/>
            <person name="Tyagi R."/>
            <person name="Heizer E."/>
            <person name="Zhang X."/>
            <person name="Bhonagiri-Palsikar V."/>
            <person name="Minx P."/>
            <person name="Warren W.C."/>
            <person name="Wang Q."/>
            <person name="Zhan B."/>
            <person name="Hotez P.J."/>
            <person name="Sternberg P.W."/>
            <person name="Dougall A."/>
            <person name="Gaze S.T."/>
            <person name="Mulvenna J."/>
            <person name="Sotillo J."/>
            <person name="Ranganathan S."/>
            <person name="Rabelo E.M."/>
            <person name="Wilson R.K."/>
            <person name="Felgner P.L."/>
            <person name="Bethony J."/>
            <person name="Hawdon J.M."/>
            <person name="Gasser R.B."/>
            <person name="Loukas A."/>
            <person name="Mitreva M."/>
        </authorList>
    </citation>
    <scope>NUCLEOTIDE SEQUENCE [LARGE SCALE GENOMIC DNA]</scope>
</reference>
<organism evidence="1 2">
    <name type="scientific">Necator americanus</name>
    <name type="common">Human hookworm</name>
    <dbReference type="NCBI Taxonomy" id="51031"/>
    <lineage>
        <taxon>Eukaryota</taxon>
        <taxon>Metazoa</taxon>
        <taxon>Ecdysozoa</taxon>
        <taxon>Nematoda</taxon>
        <taxon>Chromadorea</taxon>
        <taxon>Rhabditida</taxon>
        <taxon>Rhabditina</taxon>
        <taxon>Rhabditomorpha</taxon>
        <taxon>Strongyloidea</taxon>
        <taxon>Ancylostomatidae</taxon>
        <taxon>Bunostominae</taxon>
        <taxon>Necator</taxon>
    </lineage>
</organism>
<name>W2TLH1_NECAM</name>
<sequence length="71" mass="8009">MGTAADRDPFRLNSTSLIRYLGSLWRGAACFTNLNQSLFRTMLSHNTAAIIRATNEFHGGRRCAGIFVWKF</sequence>
<keyword evidence="2" id="KW-1185">Reference proteome</keyword>
<dbReference type="Proteomes" id="UP000053676">
    <property type="component" value="Unassembled WGS sequence"/>
</dbReference>
<protein>
    <submittedName>
        <fullName evidence="1">Uncharacterized protein</fullName>
    </submittedName>
</protein>
<accession>W2TLH1</accession>
<dbReference type="KEGG" id="nai:NECAME_07924"/>
<dbReference type="EMBL" id="KI658457">
    <property type="protein sequence ID" value="ETN82479.1"/>
    <property type="molecule type" value="Genomic_DNA"/>
</dbReference>
<proteinExistence type="predicted"/>
<evidence type="ECO:0000313" key="1">
    <source>
        <dbReference type="EMBL" id="ETN82479.1"/>
    </source>
</evidence>
<gene>
    <name evidence="1" type="ORF">NECAME_07924</name>
</gene>